<sequence length="160" mass="17367">MTEIAIRQVPAEEARSLLPLLRQAQDFHHAALPRVFRDDETDADLGRFLDEWLAREGVVALAAVSEAGGILGCAVYEVEEVAAKPLIAARRNGMLRHLVVDAAWRGQGLGSRLVEEVKARLKADGVDRLRAHHYAFNEVSAAVLGKAGLSPLLVLVEGET</sequence>
<dbReference type="AlphaFoldDB" id="A0A1G7CSG4"/>
<dbReference type="Gene3D" id="3.40.630.30">
    <property type="match status" value="1"/>
</dbReference>
<protein>
    <submittedName>
        <fullName evidence="2">Protein N-acetyltransferase, RimJ/RimL family</fullName>
    </submittedName>
</protein>
<dbReference type="RefSeq" id="WP_090110832.1">
    <property type="nucleotide sequence ID" value="NZ_FNAT01000002.1"/>
</dbReference>
<evidence type="ECO:0000259" key="1">
    <source>
        <dbReference type="PROSITE" id="PS51186"/>
    </source>
</evidence>
<dbReference type="PROSITE" id="PS51186">
    <property type="entry name" value="GNAT"/>
    <property type="match status" value="1"/>
</dbReference>
<accession>A0A1G7CSG4</accession>
<dbReference type="Pfam" id="PF00583">
    <property type="entry name" value="Acetyltransf_1"/>
    <property type="match status" value="1"/>
</dbReference>
<gene>
    <name evidence="2" type="ORF">SAMN04488567_1598</name>
</gene>
<evidence type="ECO:0000313" key="3">
    <source>
        <dbReference type="Proteomes" id="UP000198922"/>
    </source>
</evidence>
<keyword evidence="2" id="KW-0808">Transferase</keyword>
<keyword evidence="3" id="KW-1185">Reference proteome</keyword>
<name>A0A1G7CSG4_9RHOB</name>
<dbReference type="GO" id="GO:0016747">
    <property type="term" value="F:acyltransferase activity, transferring groups other than amino-acyl groups"/>
    <property type="evidence" value="ECO:0007669"/>
    <property type="project" value="InterPro"/>
</dbReference>
<feature type="domain" description="N-acetyltransferase" evidence="1">
    <location>
        <begin position="4"/>
        <end position="160"/>
    </location>
</feature>
<dbReference type="EMBL" id="FNAT01000002">
    <property type="protein sequence ID" value="SDE41586.1"/>
    <property type="molecule type" value="Genomic_DNA"/>
</dbReference>
<reference evidence="3" key="1">
    <citation type="submission" date="2016-10" db="EMBL/GenBank/DDBJ databases">
        <authorList>
            <person name="Varghese N."/>
            <person name="Submissions S."/>
        </authorList>
    </citation>
    <scope>NUCLEOTIDE SEQUENCE [LARGE SCALE GENOMIC DNA]</scope>
    <source>
        <strain evidence="3">DSM 21424</strain>
    </source>
</reference>
<dbReference type="Proteomes" id="UP000198922">
    <property type="component" value="Unassembled WGS sequence"/>
</dbReference>
<evidence type="ECO:0000313" key="2">
    <source>
        <dbReference type="EMBL" id="SDE41586.1"/>
    </source>
</evidence>
<dbReference type="SUPFAM" id="SSF55729">
    <property type="entry name" value="Acyl-CoA N-acyltransferases (Nat)"/>
    <property type="match status" value="1"/>
</dbReference>
<dbReference type="OrthoDB" id="8450419at2"/>
<dbReference type="InterPro" id="IPR000182">
    <property type="entry name" value="GNAT_dom"/>
</dbReference>
<proteinExistence type="predicted"/>
<dbReference type="CDD" id="cd04301">
    <property type="entry name" value="NAT_SF"/>
    <property type="match status" value="1"/>
</dbReference>
<organism evidence="2 3">
    <name type="scientific">Limimaricola pyoseonensis</name>
    <dbReference type="NCBI Taxonomy" id="521013"/>
    <lineage>
        <taxon>Bacteria</taxon>
        <taxon>Pseudomonadati</taxon>
        <taxon>Pseudomonadota</taxon>
        <taxon>Alphaproteobacteria</taxon>
        <taxon>Rhodobacterales</taxon>
        <taxon>Paracoccaceae</taxon>
        <taxon>Limimaricola</taxon>
    </lineage>
</organism>
<dbReference type="InterPro" id="IPR016181">
    <property type="entry name" value="Acyl_CoA_acyltransferase"/>
</dbReference>